<dbReference type="EMBL" id="CAJVPU010021856">
    <property type="protein sequence ID" value="CAG8683033.1"/>
    <property type="molecule type" value="Genomic_DNA"/>
</dbReference>
<accession>A0ACA9P3R4</accession>
<comment type="caution">
    <text evidence="1">The sequence shown here is derived from an EMBL/GenBank/DDBJ whole genome shotgun (WGS) entry which is preliminary data.</text>
</comment>
<feature type="non-terminal residue" evidence="1">
    <location>
        <position position="79"/>
    </location>
</feature>
<sequence>FIIRQSEQRLRCDILRVSYGNHILLSRMTDFGGDTSVHFFDQKMTNKLNSTANDRSPDEISKATDNTGYRYNLNSIRIL</sequence>
<feature type="non-terminal residue" evidence="1">
    <location>
        <position position="1"/>
    </location>
</feature>
<dbReference type="Proteomes" id="UP000789702">
    <property type="component" value="Unassembled WGS sequence"/>
</dbReference>
<name>A0ACA9P3R4_9GLOM</name>
<reference evidence="1" key="1">
    <citation type="submission" date="2021-06" db="EMBL/GenBank/DDBJ databases">
        <authorList>
            <person name="Kallberg Y."/>
            <person name="Tangrot J."/>
            <person name="Rosling A."/>
        </authorList>
    </citation>
    <scope>NUCLEOTIDE SEQUENCE</scope>
    <source>
        <strain evidence="1">IL203A</strain>
    </source>
</reference>
<keyword evidence="2" id="KW-1185">Reference proteome</keyword>
<proteinExistence type="predicted"/>
<evidence type="ECO:0000313" key="2">
    <source>
        <dbReference type="Proteomes" id="UP000789702"/>
    </source>
</evidence>
<evidence type="ECO:0000313" key="1">
    <source>
        <dbReference type="EMBL" id="CAG8683033.1"/>
    </source>
</evidence>
<organism evidence="1 2">
    <name type="scientific">Dentiscutata heterogama</name>
    <dbReference type="NCBI Taxonomy" id="1316150"/>
    <lineage>
        <taxon>Eukaryota</taxon>
        <taxon>Fungi</taxon>
        <taxon>Fungi incertae sedis</taxon>
        <taxon>Mucoromycota</taxon>
        <taxon>Glomeromycotina</taxon>
        <taxon>Glomeromycetes</taxon>
        <taxon>Diversisporales</taxon>
        <taxon>Gigasporaceae</taxon>
        <taxon>Dentiscutata</taxon>
    </lineage>
</organism>
<gene>
    <name evidence="1" type="ORF">DHETER_LOCUS10758</name>
</gene>
<protein>
    <submittedName>
        <fullName evidence="1">17166_t:CDS:1</fullName>
    </submittedName>
</protein>